<evidence type="ECO:0000256" key="7">
    <source>
        <dbReference type="ARBA" id="ARBA00022989"/>
    </source>
</evidence>
<evidence type="ECO:0000256" key="9">
    <source>
        <dbReference type="ARBA" id="ARBA00034739"/>
    </source>
</evidence>
<dbReference type="Pfam" id="PF09767">
    <property type="entry name" value="DUF2053"/>
    <property type="match status" value="1"/>
</dbReference>
<accession>A0A452VD00</accession>
<reference evidence="14" key="1">
    <citation type="submission" date="2019-03" db="UniProtKB">
        <authorList>
            <consortium name="Ensembl"/>
        </authorList>
    </citation>
    <scope>IDENTIFICATION</scope>
</reference>
<proteinExistence type="inferred from homology"/>
<keyword evidence="7 13" id="KW-1133">Transmembrane helix</keyword>
<dbReference type="GO" id="GO:0031965">
    <property type="term" value="C:nuclear membrane"/>
    <property type="evidence" value="ECO:0007669"/>
    <property type="project" value="UniProtKB-SubCell"/>
</dbReference>
<keyword evidence="4" id="KW-1003">Cell membrane</keyword>
<dbReference type="PANTHER" id="PTHR12869:SF0">
    <property type="entry name" value="BOS COMPLEX SUBUNIT TMEM147"/>
    <property type="match status" value="1"/>
</dbReference>
<comment type="similarity">
    <text evidence="9">Belongs to the TMEM147 family.</text>
</comment>
<dbReference type="GO" id="GO:0005789">
    <property type="term" value="C:endoplasmic reticulum membrane"/>
    <property type="evidence" value="ECO:0007669"/>
    <property type="project" value="UniProtKB-SubCell"/>
</dbReference>
<dbReference type="PANTHER" id="PTHR12869">
    <property type="entry name" value="SMALL SEVEN TRANSMEMBRANE DOMAIN-CONTAINING PROTEIN"/>
    <property type="match status" value="1"/>
</dbReference>
<evidence type="ECO:0000256" key="6">
    <source>
        <dbReference type="ARBA" id="ARBA00022824"/>
    </source>
</evidence>
<keyword evidence="5 13" id="KW-0812">Transmembrane</keyword>
<evidence type="ECO:0000256" key="12">
    <source>
        <dbReference type="ARBA" id="ARBA00045811"/>
    </source>
</evidence>
<dbReference type="GeneTree" id="ENSGT00390000013276"/>
<comment type="subcellular location">
    <subcellularLocation>
        <location evidence="3">Cell membrane</location>
        <topology evidence="3">Multi-pass membrane protein</topology>
    </subcellularLocation>
    <subcellularLocation>
        <location evidence="2">Endoplasmic reticulum membrane</location>
        <topology evidence="2">Multi-pass membrane protein</topology>
    </subcellularLocation>
    <subcellularLocation>
        <location evidence="1">Nucleus membrane</location>
        <topology evidence="1">Multi-pass membrane protein</topology>
    </subcellularLocation>
</comment>
<comment type="function">
    <text evidence="12">Component of the multi-pass translocon (MPT) complex that mediates insertion of multi-pass membrane proteins into the lipid bilayer of membranes. The MPT complex takes over after the SEC61 complex: following membrane insertion of the first few transmembrane segments of proteins by the SEC61 complex, the MPT complex occludes the lateral gate of the SEC61 complex to promote insertion of subsequent transmembrane regions. Also acts as a negative regulator of CHRM3 function, most likely by interfering with its trafficking to the cell membrane. Negatively regulates CHRM3-mediated calcium mobilization and activation of RPS6KA1/p90RSK activity. Regulates LBR localization to the nucleus inner membrane.</text>
</comment>
<keyword evidence="8 13" id="KW-0472">Membrane</keyword>
<dbReference type="InterPro" id="IPR019164">
    <property type="entry name" value="TMEM147"/>
</dbReference>
<evidence type="ECO:0000256" key="10">
    <source>
        <dbReference type="ARBA" id="ARBA00034846"/>
    </source>
</evidence>
<evidence type="ECO:0000256" key="1">
    <source>
        <dbReference type="ARBA" id="ARBA00004232"/>
    </source>
</evidence>
<dbReference type="Ensembl" id="ENSUMAT00000037235.1">
    <property type="protein sequence ID" value="ENSUMAP00000031488.1"/>
    <property type="gene ID" value="ENSUMAG00000022738.1"/>
</dbReference>
<keyword evidence="6" id="KW-0256">Endoplasmic reticulum</keyword>
<sequence>MTLFHCWNGFTLAHFPYFITYKRCGLSTLPSRSVCRPGSPTSSCGCARCYSWPCFSHLGSVHVADLIGLNLLTSWNVHKGEYKIMLVALGWAMGTLIVSHCIPSELELRALSLEVHQKSMDSSISLVHYIISSAQVWMITRYDLYHTFQPAFLLVMFLNIYEAFIMEIFVHLCSLGNWTAMYGGWVVSGSLQLGYLCVFCLARLVLTISSFNPPFFSCLSCIFLASCPW</sequence>
<evidence type="ECO:0000256" key="3">
    <source>
        <dbReference type="ARBA" id="ARBA00004651"/>
    </source>
</evidence>
<evidence type="ECO:0000256" key="4">
    <source>
        <dbReference type="ARBA" id="ARBA00022475"/>
    </source>
</evidence>
<feature type="transmembrane region" description="Helical" evidence="13">
    <location>
        <begin position="151"/>
        <end position="170"/>
    </location>
</feature>
<dbReference type="OMA" id="FIMEIFV"/>
<dbReference type="AlphaFoldDB" id="A0A452VD00"/>
<protein>
    <recommendedName>
        <fullName evidence="10">BOS complex subunit TMEM147</fullName>
    </recommendedName>
    <alternativeName>
        <fullName evidence="11">Transmembrane protein 147</fullName>
    </alternativeName>
</protein>
<evidence type="ECO:0000256" key="11">
    <source>
        <dbReference type="ARBA" id="ARBA00034899"/>
    </source>
</evidence>
<evidence type="ECO:0000256" key="8">
    <source>
        <dbReference type="ARBA" id="ARBA00023136"/>
    </source>
</evidence>
<evidence type="ECO:0000313" key="14">
    <source>
        <dbReference type="Ensembl" id="ENSUMAP00000031488"/>
    </source>
</evidence>
<evidence type="ECO:0000256" key="2">
    <source>
        <dbReference type="ARBA" id="ARBA00004477"/>
    </source>
</evidence>
<organism evidence="14">
    <name type="scientific">Ursus maritimus</name>
    <name type="common">Polar bear</name>
    <name type="synonym">Thalarctos maritimus</name>
    <dbReference type="NCBI Taxonomy" id="29073"/>
    <lineage>
        <taxon>Eukaryota</taxon>
        <taxon>Metazoa</taxon>
        <taxon>Chordata</taxon>
        <taxon>Craniata</taxon>
        <taxon>Vertebrata</taxon>
        <taxon>Euteleostomi</taxon>
        <taxon>Mammalia</taxon>
        <taxon>Eutheria</taxon>
        <taxon>Laurasiatheria</taxon>
        <taxon>Carnivora</taxon>
        <taxon>Caniformia</taxon>
        <taxon>Ursidae</taxon>
        <taxon>Ursus</taxon>
    </lineage>
</organism>
<feature type="transmembrane region" description="Helical" evidence="13">
    <location>
        <begin position="182"/>
        <end position="206"/>
    </location>
</feature>
<dbReference type="GO" id="GO:0005886">
    <property type="term" value="C:plasma membrane"/>
    <property type="evidence" value="ECO:0007669"/>
    <property type="project" value="UniProtKB-SubCell"/>
</dbReference>
<evidence type="ECO:0000256" key="5">
    <source>
        <dbReference type="ARBA" id="ARBA00022692"/>
    </source>
</evidence>
<name>A0A452VD00_URSMA</name>
<evidence type="ECO:0000256" key="13">
    <source>
        <dbReference type="SAM" id="Phobius"/>
    </source>
</evidence>